<evidence type="ECO:0000313" key="4">
    <source>
        <dbReference type="EnsemblMetazoa" id="AMEC017320-PA"/>
    </source>
</evidence>
<sequence length="345" mass="39400">MVCVFIFQPFPHFFISILFLLAVFLVEIPPEPSYSRKHKKHKKHKRARAQPEPTYEVVEEQQALDETMEVVEEIEYMEADPEPEIVSELETELQTTIDSNASQLDLLNDSHLSQQQKALSPGKSLAAMNKAAQKKGRKRGRESGTSSEEERWLDAIESGKLEEVDDELKKIKPKDPRLMTARQRAMYERGTDKEAAPGVELLMSLPTGYKEKVMTEEAIQKAQLKSQKRKQMADEKREKDKKKTMERLLKKQDSKSVKAIKNRPVKEKVPMITYINSAEGGSISLPPEVEFPLAKQPPRDPPKPTLCAVPNCTNIKRYNCSRTNIPLCSFKCYKANVESIKRIIC</sequence>
<feature type="transmembrane region" description="Helical" evidence="2">
    <location>
        <begin position="12"/>
        <end position="30"/>
    </location>
</feature>
<keyword evidence="2" id="KW-0812">Transmembrane</keyword>
<dbReference type="CDD" id="cd23021">
    <property type="entry name" value="zf-HIT_IN80B"/>
    <property type="match status" value="1"/>
</dbReference>
<evidence type="ECO:0000313" key="5">
    <source>
        <dbReference type="Proteomes" id="UP000075902"/>
    </source>
</evidence>
<name>A0A182UBC1_9DIPT</name>
<dbReference type="EnsemblMetazoa" id="AMEC017320-RA">
    <property type="protein sequence ID" value="AMEC017320-PA"/>
    <property type="gene ID" value="AMEC017320"/>
</dbReference>
<dbReference type="Proteomes" id="UP000075902">
    <property type="component" value="Unassembled WGS sequence"/>
</dbReference>
<protein>
    <recommendedName>
        <fullName evidence="3">INO80 complex subunit B-like conserved region domain-containing protein</fullName>
    </recommendedName>
</protein>
<dbReference type="PANTHER" id="PTHR21561:SF12">
    <property type="entry name" value="INO80 COMPLEX SUBUNIT B"/>
    <property type="match status" value="1"/>
</dbReference>
<dbReference type="PANTHER" id="PTHR21561">
    <property type="entry name" value="INO80 COMPLEX SUBUNIT B"/>
    <property type="match status" value="1"/>
</dbReference>
<reference evidence="4" key="2">
    <citation type="submission" date="2020-05" db="UniProtKB">
        <authorList>
            <consortium name="EnsemblMetazoa"/>
        </authorList>
    </citation>
    <scope>IDENTIFICATION</scope>
    <source>
        <strain evidence="4">CM1001059</strain>
    </source>
</reference>
<dbReference type="GO" id="GO:0006338">
    <property type="term" value="P:chromatin remodeling"/>
    <property type="evidence" value="ECO:0007669"/>
    <property type="project" value="InterPro"/>
</dbReference>
<keyword evidence="5" id="KW-1185">Reference proteome</keyword>
<dbReference type="AlphaFoldDB" id="A0A182UBC1"/>
<dbReference type="SMART" id="SM01406">
    <property type="entry name" value="PAPA-1"/>
    <property type="match status" value="1"/>
</dbReference>
<keyword evidence="2" id="KW-1133">Transmembrane helix</keyword>
<evidence type="ECO:0000256" key="2">
    <source>
        <dbReference type="SAM" id="Phobius"/>
    </source>
</evidence>
<feature type="region of interest" description="Disordered" evidence="1">
    <location>
        <begin position="223"/>
        <end position="257"/>
    </location>
</feature>
<feature type="region of interest" description="Disordered" evidence="1">
    <location>
        <begin position="35"/>
        <end position="54"/>
    </location>
</feature>
<dbReference type="Pfam" id="PF04438">
    <property type="entry name" value="zf-HIT"/>
    <property type="match status" value="1"/>
</dbReference>
<evidence type="ECO:0000256" key="1">
    <source>
        <dbReference type="SAM" id="MobiDB-lite"/>
    </source>
</evidence>
<dbReference type="STRING" id="34690.A0A182UBC1"/>
<evidence type="ECO:0000259" key="3">
    <source>
        <dbReference type="SMART" id="SM01406"/>
    </source>
</evidence>
<dbReference type="InterPro" id="IPR006880">
    <property type="entry name" value="INO80B_C"/>
</dbReference>
<dbReference type="InterPro" id="IPR007529">
    <property type="entry name" value="Znf_HIT"/>
</dbReference>
<reference evidence="5" key="1">
    <citation type="submission" date="2014-01" db="EMBL/GenBank/DDBJ databases">
        <title>The Genome Sequence of Anopheles melas CM1001059_A (V2).</title>
        <authorList>
            <consortium name="The Broad Institute Genomics Platform"/>
            <person name="Neafsey D.E."/>
            <person name="Besansky N."/>
            <person name="Howell P."/>
            <person name="Walton C."/>
            <person name="Young S.K."/>
            <person name="Zeng Q."/>
            <person name="Gargeya S."/>
            <person name="Fitzgerald M."/>
            <person name="Haas B."/>
            <person name="Abouelleil A."/>
            <person name="Allen A.W."/>
            <person name="Alvarado L."/>
            <person name="Arachchi H.M."/>
            <person name="Berlin A.M."/>
            <person name="Chapman S.B."/>
            <person name="Gainer-Dewar J."/>
            <person name="Goldberg J."/>
            <person name="Griggs A."/>
            <person name="Gujja S."/>
            <person name="Hansen M."/>
            <person name="Howarth C."/>
            <person name="Imamovic A."/>
            <person name="Ireland A."/>
            <person name="Larimer J."/>
            <person name="McCowan C."/>
            <person name="Murphy C."/>
            <person name="Pearson M."/>
            <person name="Poon T.W."/>
            <person name="Priest M."/>
            <person name="Roberts A."/>
            <person name="Saif S."/>
            <person name="Shea T."/>
            <person name="Sisk P."/>
            <person name="Sykes S."/>
            <person name="Wortman J."/>
            <person name="Nusbaum C."/>
            <person name="Birren B."/>
        </authorList>
    </citation>
    <scope>NUCLEOTIDE SEQUENCE [LARGE SCALE GENOMIC DNA]</scope>
    <source>
        <strain evidence="5">CM1001059</strain>
    </source>
</reference>
<organism evidence="4 5">
    <name type="scientific">Anopheles melas</name>
    <dbReference type="NCBI Taxonomy" id="34690"/>
    <lineage>
        <taxon>Eukaryota</taxon>
        <taxon>Metazoa</taxon>
        <taxon>Ecdysozoa</taxon>
        <taxon>Arthropoda</taxon>
        <taxon>Hexapoda</taxon>
        <taxon>Insecta</taxon>
        <taxon>Pterygota</taxon>
        <taxon>Neoptera</taxon>
        <taxon>Endopterygota</taxon>
        <taxon>Diptera</taxon>
        <taxon>Nematocera</taxon>
        <taxon>Culicoidea</taxon>
        <taxon>Culicidae</taxon>
        <taxon>Anophelinae</taxon>
        <taxon>Anopheles</taxon>
    </lineage>
</organism>
<dbReference type="GO" id="GO:0031011">
    <property type="term" value="C:Ino80 complex"/>
    <property type="evidence" value="ECO:0007669"/>
    <property type="project" value="InterPro"/>
</dbReference>
<accession>A0A182UBC1</accession>
<feature type="compositionally biased region" description="Basic residues" evidence="1">
    <location>
        <begin position="35"/>
        <end position="48"/>
    </location>
</feature>
<feature type="region of interest" description="Disordered" evidence="1">
    <location>
        <begin position="113"/>
        <end position="154"/>
    </location>
</feature>
<feature type="compositionally biased region" description="Basic and acidic residues" evidence="1">
    <location>
        <begin position="231"/>
        <end position="256"/>
    </location>
</feature>
<dbReference type="InterPro" id="IPR029523">
    <property type="entry name" value="INO80B/Ies2"/>
</dbReference>
<dbReference type="VEuPathDB" id="VectorBase:AMEC017320"/>
<keyword evidence="2" id="KW-0472">Membrane</keyword>
<feature type="domain" description="INO80 complex subunit B-like conserved region" evidence="3">
    <location>
        <begin position="217"/>
        <end position="289"/>
    </location>
</feature>
<proteinExistence type="predicted"/>